<dbReference type="PROSITE" id="PS51184">
    <property type="entry name" value="JMJC"/>
    <property type="match status" value="1"/>
</dbReference>
<evidence type="ECO:0000256" key="16">
    <source>
        <dbReference type="SAM" id="MobiDB-lite"/>
    </source>
</evidence>
<evidence type="ECO:0000259" key="17">
    <source>
        <dbReference type="PROSITE" id="PS50016"/>
    </source>
</evidence>
<gene>
    <name evidence="19" type="primary">kdm7aa</name>
</gene>
<dbReference type="InterPro" id="IPR019787">
    <property type="entry name" value="Znf_PHD-finger"/>
</dbReference>
<evidence type="ECO:0000256" key="9">
    <source>
        <dbReference type="ARBA" id="ARBA00022964"/>
    </source>
</evidence>
<evidence type="ECO:0000256" key="14">
    <source>
        <dbReference type="ARBA" id="ARBA00023242"/>
    </source>
</evidence>
<feature type="compositionally biased region" description="Basic and acidic residues" evidence="16">
    <location>
        <begin position="69"/>
        <end position="80"/>
    </location>
</feature>
<feature type="compositionally biased region" description="Polar residues" evidence="16">
    <location>
        <begin position="604"/>
        <end position="614"/>
    </location>
</feature>
<keyword evidence="8" id="KW-0524">Neurogenesis</keyword>
<dbReference type="FunFam" id="3.30.40.10:FF:000193">
    <property type="entry name" value="lysine-specific demethylase PHF2 isoform X1"/>
    <property type="match status" value="1"/>
</dbReference>
<evidence type="ECO:0000313" key="19">
    <source>
        <dbReference type="Ensembl" id="ENSSLUP00000039447.1"/>
    </source>
</evidence>
<organism evidence="19 20">
    <name type="scientific">Sander lucioperca</name>
    <name type="common">Pike-perch</name>
    <name type="synonym">Perca lucioperca</name>
    <dbReference type="NCBI Taxonomy" id="283035"/>
    <lineage>
        <taxon>Eukaryota</taxon>
        <taxon>Metazoa</taxon>
        <taxon>Chordata</taxon>
        <taxon>Craniata</taxon>
        <taxon>Vertebrata</taxon>
        <taxon>Euteleostomi</taxon>
        <taxon>Actinopterygii</taxon>
        <taxon>Neopterygii</taxon>
        <taxon>Teleostei</taxon>
        <taxon>Neoteleostei</taxon>
        <taxon>Acanthomorphata</taxon>
        <taxon>Eupercaria</taxon>
        <taxon>Perciformes</taxon>
        <taxon>Percoidei</taxon>
        <taxon>Percidae</taxon>
        <taxon>Luciopercinae</taxon>
        <taxon>Sander</taxon>
    </lineage>
</organism>
<dbReference type="InterPro" id="IPR019786">
    <property type="entry name" value="Zinc_finger_PHD-type_CS"/>
</dbReference>
<dbReference type="Pfam" id="PF02373">
    <property type="entry name" value="JmjC"/>
    <property type="match status" value="1"/>
</dbReference>
<evidence type="ECO:0000256" key="3">
    <source>
        <dbReference type="ARBA" id="ARBA00006942"/>
    </source>
</evidence>
<comment type="subcellular location">
    <subcellularLocation>
        <location evidence="2">Nucleus</location>
    </subcellularLocation>
</comment>
<feature type="domain" description="JmjC" evidence="18">
    <location>
        <begin position="198"/>
        <end position="354"/>
    </location>
</feature>
<dbReference type="Ensembl" id="ENSSLUT00000040735.1">
    <property type="protein sequence ID" value="ENSSLUP00000039447.1"/>
    <property type="gene ID" value="ENSSLUG00000017653.1"/>
</dbReference>
<evidence type="ECO:0000256" key="5">
    <source>
        <dbReference type="ARBA" id="ARBA00022771"/>
    </source>
</evidence>
<keyword evidence="20" id="KW-1185">Reference proteome</keyword>
<dbReference type="Gene3D" id="1.20.58.1360">
    <property type="match status" value="1"/>
</dbReference>
<feature type="compositionally biased region" description="Low complexity" evidence="16">
    <location>
        <begin position="553"/>
        <end position="565"/>
    </location>
</feature>
<dbReference type="Pfam" id="PF00628">
    <property type="entry name" value="PHD"/>
    <property type="match status" value="1"/>
</dbReference>
<evidence type="ECO:0000259" key="18">
    <source>
        <dbReference type="PROSITE" id="PS51184"/>
    </source>
</evidence>
<name>A0A8C9ZFJ1_SANLU</name>
<keyword evidence="6" id="KW-0862">Zinc</keyword>
<dbReference type="PANTHER" id="PTHR23123">
    <property type="entry name" value="PHD/F-BOX CONTAINING PROTEIN"/>
    <property type="match status" value="1"/>
</dbReference>
<dbReference type="FunFam" id="2.60.120.650:FF:000021">
    <property type="entry name" value="Lysine-specific demethylase 7A"/>
    <property type="match status" value="1"/>
</dbReference>
<feature type="domain" description="PHD-type" evidence="17">
    <location>
        <begin position="5"/>
        <end position="56"/>
    </location>
</feature>
<keyword evidence="5 15" id="KW-0863">Zinc-finger</keyword>
<sequence length="674" mass="77412">MAAAPLYCVCRQPYDVSRFMIECDICKDWFHGSCVQVEEHHAVDIDVYHCPNCDVVHGPSQMKKRNNGHRHDYTEPDDGSKPVQAGTRVFVKELQNRTFASGEEIMMHMKGEQVTTRYLERHGFNYPIAVTEMEGLGLKLPVSTFSVKDVEQYVGGDKIIDVIDVARQADSKMKLSEFIKYYTNPHRPKVLNLISLEFSDTKMSELVEVPDVARKMSWVENYWPDDSFFPKPFVQKYCLMGVKDSYTDFHIDFGGTSVWYHVLWGEKIFYLIKPTPANLALYEAWSSSPNQSELFFGDKVDKCYKCVVPQGTTLLIPTGWIHAVLTSQDCMAFGGNFLHNLNIGMQLRCYEMERRLKTPDLFKFPYFEAICWYVAKNLLETLKELREDNCPPPTYLVEGVKALISALRTWLKREVTEPTSEVPDHIRPNHLIKELTKEIRYLEVRWDKEERIWERVRPFLHLMQVFMSALRRQRQTAKVPSNLDILEQHTREVLRRLEVGPLEEVSKVVNNQVLPDSCRERPTSPSTEEAIQGMLSMAGLLCSSKPEKVASSQEPWWSSSSQCSPLEQREEAQHQHRLQGDTSPMDSQGNSSEAWDNQGLPSPLSRSHGSSPETDYQYCDPSMSPPHPSKRHAPNPPPISNQATKGKRPKKGMATAKQRLGKILKLNRHNRVFV</sequence>
<feature type="region of interest" description="Disordered" evidence="16">
    <location>
        <begin position="553"/>
        <end position="656"/>
    </location>
</feature>
<keyword evidence="9" id="KW-0223">Dioxygenase</keyword>
<dbReference type="InterPro" id="IPR050690">
    <property type="entry name" value="JHDM1_Histone_Demethylase"/>
</dbReference>
<comment type="cofactor">
    <cofactor evidence="1">
        <name>Fe(2+)</name>
        <dbReference type="ChEBI" id="CHEBI:29033"/>
    </cofactor>
</comment>
<comment type="similarity">
    <text evidence="3">Belongs to the JHDM1 histone demethylase family. JHDM1D subfamily.</text>
</comment>
<dbReference type="Pfam" id="PF17811">
    <property type="entry name" value="JHD"/>
    <property type="match status" value="1"/>
</dbReference>
<evidence type="ECO:0000256" key="15">
    <source>
        <dbReference type="PROSITE-ProRule" id="PRU00146"/>
    </source>
</evidence>
<dbReference type="GeneTree" id="ENSGT00940000158039"/>
<dbReference type="SMART" id="SM00558">
    <property type="entry name" value="JmjC"/>
    <property type="match status" value="1"/>
</dbReference>
<dbReference type="AlphaFoldDB" id="A0A8C9ZFJ1"/>
<keyword evidence="10" id="KW-0560">Oxidoreductase</keyword>
<dbReference type="GO" id="GO:0008270">
    <property type="term" value="F:zinc ion binding"/>
    <property type="evidence" value="ECO:0007669"/>
    <property type="project" value="UniProtKB-KW"/>
</dbReference>
<evidence type="ECO:0000256" key="6">
    <source>
        <dbReference type="ARBA" id="ARBA00022833"/>
    </source>
</evidence>
<accession>A0A8C9ZFJ1</accession>
<feature type="compositionally biased region" description="Polar residues" evidence="16">
    <location>
        <begin position="580"/>
        <end position="595"/>
    </location>
</feature>
<dbReference type="SUPFAM" id="SSF51197">
    <property type="entry name" value="Clavaminate synthase-like"/>
    <property type="match status" value="1"/>
</dbReference>
<evidence type="ECO:0000313" key="20">
    <source>
        <dbReference type="Proteomes" id="UP000694568"/>
    </source>
</evidence>
<evidence type="ECO:0000256" key="13">
    <source>
        <dbReference type="ARBA" id="ARBA00023163"/>
    </source>
</evidence>
<keyword evidence="12" id="KW-0805">Transcription regulation</keyword>
<evidence type="ECO:0000256" key="2">
    <source>
        <dbReference type="ARBA" id="ARBA00004123"/>
    </source>
</evidence>
<dbReference type="InterPro" id="IPR001965">
    <property type="entry name" value="Znf_PHD"/>
</dbReference>
<dbReference type="GO" id="GO:0032454">
    <property type="term" value="F:histone H3K9 demethylase activity"/>
    <property type="evidence" value="ECO:0007669"/>
    <property type="project" value="UniProtKB-ARBA"/>
</dbReference>
<dbReference type="GO" id="GO:0005634">
    <property type="term" value="C:nucleus"/>
    <property type="evidence" value="ECO:0007669"/>
    <property type="project" value="UniProtKB-SubCell"/>
</dbReference>
<protein>
    <submittedName>
        <fullName evidence="19">Lysine demethylase 7A</fullName>
    </submittedName>
</protein>
<keyword evidence="11" id="KW-0408">Iron</keyword>
<evidence type="ECO:0000256" key="10">
    <source>
        <dbReference type="ARBA" id="ARBA00023002"/>
    </source>
</evidence>
<evidence type="ECO:0000256" key="8">
    <source>
        <dbReference type="ARBA" id="ARBA00022902"/>
    </source>
</evidence>
<dbReference type="PROSITE" id="PS01359">
    <property type="entry name" value="ZF_PHD_1"/>
    <property type="match status" value="1"/>
</dbReference>
<keyword evidence="7" id="KW-0156">Chromatin regulator</keyword>
<keyword evidence="4" id="KW-0479">Metal-binding</keyword>
<evidence type="ECO:0000256" key="11">
    <source>
        <dbReference type="ARBA" id="ARBA00023004"/>
    </source>
</evidence>
<dbReference type="InterPro" id="IPR011011">
    <property type="entry name" value="Znf_FYVE_PHD"/>
</dbReference>
<keyword evidence="14" id="KW-0539">Nucleus</keyword>
<dbReference type="GO" id="GO:0071558">
    <property type="term" value="F:histone H3K27me2/H3K27me3 demethylase activity"/>
    <property type="evidence" value="ECO:0007669"/>
    <property type="project" value="UniProtKB-ARBA"/>
</dbReference>
<dbReference type="Proteomes" id="UP000694568">
    <property type="component" value="Unplaced"/>
</dbReference>
<dbReference type="InterPro" id="IPR041070">
    <property type="entry name" value="JHD"/>
</dbReference>
<dbReference type="PROSITE" id="PS50016">
    <property type="entry name" value="ZF_PHD_2"/>
    <property type="match status" value="1"/>
</dbReference>
<dbReference type="GO" id="GO:0007420">
    <property type="term" value="P:brain development"/>
    <property type="evidence" value="ECO:0007669"/>
    <property type="project" value="UniProtKB-ARBA"/>
</dbReference>
<dbReference type="CDD" id="cd15640">
    <property type="entry name" value="PHD_KDM7"/>
    <property type="match status" value="1"/>
</dbReference>
<proteinExistence type="inferred from homology"/>
<evidence type="ECO:0000256" key="1">
    <source>
        <dbReference type="ARBA" id="ARBA00001954"/>
    </source>
</evidence>
<dbReference type="SUPFAM" id="SSF57903">
    <property type="entry name" value="FYVE/PHD zinc finger"/>
    <property type="match status" value="1"/>
</dbReference>
<evidence type="ECO:0000256" key="7">
    <source>
        <dbReference type="ARBA" id="ARBA00022853"/>
    </source>
</evidence>
<feature type="region of interest" description="Disordered" evidence="16">
    <location>
        <begin position="61"/>
        <end position="82"/>
    </location>
</feature>
<dbReference type="Gene3D" id="2.60.120.650">
    <property type="entry name" value="Cupin"/>
    <property type="match status" value="1"/>
</dbReference>
<keyword evidence="13" id="KW-0804">Transcription</keyword>
<dbReference type="InterPro" id="IPR003347">
    <property type="entry name" value="JmjC_dom"/>
</dbReference>
<reference evidence="19" key="1">
    <citation type="submission" date="2025-08" db="UniProtKB">
        <authorList>
            <consortium name="Ensembl"/>
        </authorList>
    </citation>
    <scope>IDENTIFICATION</scope>
</reference>
<evidence type="ECO:0000256" key="4">
    <source>
        <dbReference type="ARBA" id="ARBA00022723"/>
    </source>
</evidence>
<reference evidence="19" key="2">
    <citation type="submission" date="2025-09" db="UniProtKB">
        <authorList>
            <consortium name="Ensembl"/>
        </authorList>
    </citation>
    <scope>IDENTIFICATION</scope>
</reference>
<evidence type="ECO:0000256" key="12">
    <source>
        <dbReference type="ARBA" id="ARBA00023015"/>
    </source>
</evidence>
<dbReference type="SMART" id="SM00249">
    <property type="entry name" value="PHD"/>
    <property type="match status" value="1"/>
</dbReference>